<dbReference type="EMBL" id="JBEGDG010000011">
    <property type="protein sequence ID" value="MEQ6355980.1"/>
    <property type="molecule type" value="Genomic_DNA"/>
</dbReference>
<dbReference type="GO" id="GO:0016757">
    <property type="term" value="F:glycosyltransferase activity"/>
    <property type="evidence" value="ECO:0007669"/>
    <property type="project" value="UniProtKB-KW"/>
</dbReference>
<dbReference type="InterPro" id="IPR001296">
    <property type="entry name" value="Glyco_trans_1"/>
</dbReference>
<dbReference type="PANTHER" id="PTHR45947:SF3">
    <property type="entry name" value="SULFOQUINOVOSYL TRANSFERASE SQD2"/>
    <property type="match status" value="1"/>
</dbReference>
<feature type="domain" description="Glycosyl transferase family 1" evidence="1">
    <location>
        <begin position="180"/>
        <end position="334"/>
    </location>
</feature>
<dbReference type="EC" id="2.4.-.-" evidence="2"/>
<organism evidence="2 3">
    <name type="scientific">Lysinibacillus zambalensis</name>
    <dbReference type="NCBI Taxonomy" id="3160866"/>
    <lineage>
        <taxon>Bacteria</taxon>
        <taxon>Bacillati</taxon>
        <taxon>Bacillota</taxon>
        <taxon>Bacilli</taxon>
        <taxon>Bacillales</taxon>
        <taxon>Bacillaceae</taxon>
        <taxon>Lysinibacillus</taxon>
    </lineage>
</organism>
<dbReference type="Proteomes" id="UP001478862">
    <property type="component" value="Unassembled WGS sequence"/>
</dbReference>
<keyword evidence="2" id="KW-0808">Transferase</keyword>
<dbReference type="SUPFAM" id="SSF53756">
    <property type="entry name" value="UDP-Glycosyltransferase/glycogen phosphorylase"/>
    <property type="match status" value="1"/>
</dbReference>
<accession>A0ABV1MU11</accession>
<comment type="caution">
    <text evidence="2">The sequence shown here is derived from an EMBL/GenBank/DDBJ whole genome shotgun (WGS) entry which is preliminary data.</text>
</comment>
<evidence type="ECO:0000259" key="1">
    <source>
        <dbReference type="Pfam" id="PF00534"/>
    </source>
</evidence>
<name>A0ABV1MU11_9BACI</name>
<dbReference type="Pfam" id="PF00534">
    <property type="entry name" value="Glycos_transf_1"/>
    <property type="match status" value="1"/>
</dbReference>
<dbReference type="PANTHER" id="PTHR45947">
    <property type="entry name" value="SULFOQUINOVOSYL TRANSFERASE SQD2"/>
    <property type="match status" value="1"/>
</dbReference>
<keyword evidence="3" id="KW-1185">Reference proteome</keyword>
<dbReference type="CDD" id="cd03801">
    <property type="entry name" value="GT4_PimA-like"/>
    <property type="match status" value="1"/>
</dbReference>
<gene>
    <name evidence="2" type="ORF">ABNX05_15220</name>
</gene>
<dbReference type="RefSeq" id="WP_349660495.1">
    <property type="nucleotide sequence ID" value="NZ_JBEGDG010000011.1"/>
</dbReference>
<keyword evidence="2" id="KW-0328">Glycosyltransferase</keyword>
<evidence type="ECO:0000313" key="2">
    <source>
        <dbReference type="EMBL" id="MEQ6355980.1"/>
    </source>
</evidence>
<proteinExistence type="predicted"/>
<reference evidence="2 3" key="1">
    <citation type="submission" date="2024-06" db="EMBL/GenBank/DDBJ databases">
        <title>Lysinibacillus zambalefons sp. nov., a Novel Firmicute Isolated from the Poon Bato Zambales Hyperalkaline Spring.</title>
        <authorList>
            <person name="Aja J.A."/>
            <person name="Lazaro J.E.H."/>
            <person name="Llorin L.D."/>
            <person name="Lim K.R."/>
            <person name="Teodosio J."/>
            <person name="Dalisay D.S."/>
        </authorList>
    </citation>
    <scope>NUCLEOTIDE SEQUENCE [LARGE SCALE GENOMIC DNA]</scope>
    <source>
        <strain evidence="2 3">M3</strain>
    </source>
</reference>
<protein>
    <submittedName>
        <fullName evidence="2">Glycosyltransferase family 4 protein</fullName>
        <ecNumber evidence="2">2.4.-.-</ecNumber>
    </submittedName>
</protein>
<sequence length="366" mass="42006">MSKKIAFICSVESYKLSDAHIFKDLCLVPILLGEYLGYDVTIVTTEMNEALLKQTFPSVTFQHIPFEDDYVANMNSYLIEHAKDIDIAFAIGPYPSYLSILKTYKKFNPNGKIYMKLDVNRFWLSRLKTYPYFTELLQLCDVLSSECESIQSSIHEFTNLDIKRIPNGFYELFQTEPVPYKEKENRIVTVGRLDAPEKQILLAVKAFLEAQLADWEFRLIGPMSEAFRQELLNVLNGNPFAAQVIMLGPIYDKVRLEEEYRKAKIFCLTSVVECYAHVFAEAAKNGCYIVTTDVDGAADITHNQRFGTIHPTHEWQSVGRTLQQVTKQEALLADACEHLQTFARAELNWKHIVQKVAEYLEEKPIG</sequence>
<dbReference type="Gene3D" id="3.40.50.2000">
    <property type="entry name" value="Glycogen Phosphorylase B"/>
    <property type="match status" value="2"/>
</dbReference>
<dbReference type="InterPro" id="IPR050194">
    <property type="entry name" value="Glycosyltransferase_grp1"/>
</dbReference>
<evidence type="ECO:0000313" key="3">
    <source>
        <dbReference type="Proteomes" id="UP001478862"/>
    </source>
</evidence>